<keyword evidence="5 6" id="KW-0472">Membrane</keyword>
<dbReference type="PANTHER" id="PTHR23427">
    <property type="entry name" value="SURFEIT LOCUS PROTEIN"/>
    <property type="match status" value="1"/>
</dbReference>
<protein>
    <recommendedName>
        <fullName evidence="6">SURF1-like protein</fullName>
    </recommendedName>
</protein>
<dbReference type="AlphaFoldDB" id="A0AA42CED1"/>
<dbReference type="InterPro" id="IPR045214">
    <property type="entry name" value="Surf1/Surf4"/>
</dbReference>
<comment type="subcellular location">
    <subcellularLocation>
        <location evidence="6">Cell membrane</location>
        <topology evidence="6">Multi-pass membrane protein</topology>
    </subcellularLocation>
    <subcellularLocation>
        <location evidence="1">Membrane</location>
    </subcellularLocation>
</comment>
<evidence type="ECO:0000256" key="3">
    <source>
        <dbReference type="ARBA" id="ARBA00022692"/>
    </source>
</evidence>
<dbReference type="RefSeq" id="WP_264711927.1">
    <property type="nucleotide sequence ID" value="NZ_JAPDNT010000001.1"/>
</dbReference>
<reference evidence="7" key="1">
    <citation type="submission" date="2022-09" db="EMBL/GenBank/DDBJ databases">
        <title>Rhodovastum sp. nov. RN2-1 isolated from soil in Seongnam, South Korea.</title>
        <authorList>
            <person name="Le N.T."/>
        </authorList>
    </citation>
    <scope>NUCLEOTIDE SEQUENCE</scope>
    <source>
        <strain evidence="7">RN2-1</strain>
    </source>
</reference>
<accession>A0AA42CED1</accession>
<keyword evidence="3 6" id="KW-0812">Transmembrane</keyword>
<feature type="transmembrane region" description="Helical" evidence="6">
    <location>
        <begin position="200"/>
        <end position="221"/>
    </location>
</feature>
<evidence type="ECO:0000313" key="8">
    <source>
        <dbReference type="Proteomes" id="UP001165679"/>
    </source>
</evidence>
<name>A0AA42CED1_9PROT</name>
<evidence type="ECO:0000313" key="7">
    <source>
        <dbReference type="EMBL" id="MCW3473356.1"/>
    </source>
</evidence>
<evidence type="ECO:0000256" key="6">
    <source>
        <dbReference type="RuleBase" id="RU363076"/>
    </source>
</evidence>
<keyword evidence="6" id="KW-1003">Cell membrane</keyword>
<proteinExistence type="inferred from homology"/>
<comment type="similarity">
    <text evidence="2 6">Belongs to the SURF1 family.</text>
</comment>
<dbReference type="GO" id="GO:0005886">
    <property type="term" value="C:plasma membrane"/>
    <property type="evidence" value="ECO:0007669"/>
    <property type="project" value="UniProtKB-SubCell"/>
</dbReference>
<reference evidence="7" key="2">
    <citation type="submission" date="2022-10" db="EMBL/GenBank/DDBJ databases">
        <authorList>
            <person name="Trinh H.N."/>
        </authorList>
    </citation>
    <scope>NUCLEOTIDE SEQUENCE</scope>
    <source>
        <strain evidence="7">RN2-1</strain>
    </source>
</reference>
<gene>
    <name evidence="7" type="ORF">OL599_02095</name>
</gene>
<keyword evidence="4 6" id="KW-1133">Transmembrane helix</keyword>
<comment type="caution">
    <text evidence="7">The sequence shown here is derived from an EMBL/GenBank/DDBJ whole genome shotgun (WGS) entry which is preliminary data.</text>
</comment>
<dbReference type="CDD" id="cd06662">
    <property type="entry name" value="SURF1"/>
    <property type="match status" value="1"/>
</dbReference>
<evidence type="ECO:0000256" key="1">
    <source>
        <dbReference type="ARBA" id="ARBA00004370"/>
    </source>
</evidence>
<evidence type="ECO:0000256" key="2">
    <source>
        <dbReference type="ARBA" id="ARBA00007165"/>
    </source>
</evidence>
<dbReference type="PROSITE" id="PS50895">
    <property type="entry name" value="SURF1"/>
    <property type="match status" value="1"/>
</dbReference>
<dbReference type="Proteomes" id="UP001165679">
    <property type="component" value="Unassembled WGS sequence"/>
</dbReference>
<dbReference type="InterPro" id="IPR002994">
    <property type="entry name" value="Surf1/Shy1"/>
</dbReference>
<dbReference type="PANTHER" id="PTHR23427:SF2">
    <property type="entry name" value="SURFEIT LOCUS PROTEIN 1"/>
    <property type="match status" value="1"/>
</dbReference>
<keyword evidence="8" id="KW-1185">Reference proteome</keyword>
<organism evidence="7 8">
    <name type="scientific">Limobrevibacterium gyesilva</name>
    <dbReference type="NCBI Taxonomy" id="2991712"/>
    <lineage>
        <taxon>Bacteria</taxon>
        <taxon>Pseudomonadati</taxon>
        <taxon>Pseudomonadota</taxon>
        <taxon>Alphaproteobacteria</taxon>
        <taxon>Acetobacterales</taxon>
        <taxon>Acetobacteraceae</taxon>
        <taxon>Limobrevibacterium</taxon>
    </lineage>
</organism>
<feature type="transmembrane region" description="Helical" evidence="6">
    <location>
        <begin position="6"/>
        <end position="27"/>
    </location>
</feature>
<dbReference type="EMBL" id="JAPDNT010000001">
    <property type="protein sequence ID" value="MCW3473356.1"/>
    <property type="molecule type" value="Genomic_DNA"/>
</dbReference>
<evidence type="ECO:0000256" key="4">
    <source>
        <dbReference type="ARBA" id="ARBA00022989"/>
    </source>
</evidence>
<sequence>MSLARRLLVPGLSALAMLAVLIGLGTWQVERLAWKTNLLNQLAQAEARPAELLPADPSPFVRVRVEGRLRNDLAALYGAEGRETAQGPQMGGQQIVPMERPGADPILVDRGWVPDRRPMPAATGTVVVEGYVRPAEHAGWFSAKDDPQARRFYTLDPQAIGAALGLARVAPFTLVAVGSAPPELYPDPARHLPRPPNNHLSYAITWYGLAVALVVIFVLYVRKAARE</sequence>
<dbReference type="Pfam" id="PF02104">
    <property type="entry name" value="SURF1"/>
    <property type="match status" value="1"/>
</dbReference>
<evidence type="ECO:0000256" key="5">
    <source>
        <dbReference type="ARBA" id="ARBA00023136"/>
    </source>
</evidence>